<gene>
    <name evidence="2" type="ORF">HPBE_LOCUS19556</name>
</gene>
<evidence type="ECO:0000313" key="3">
    <source>
        <dbReference type="Proteomes" id="UP000050761"/>
    </source>
</evidence>
<organism evidence="3 4">
    <name type="scientific">Heligmosomoides polygyrus</name>
    <name type="common">Parasitic roundworm</name>
    <dbReference type="NCBI Taxonomy" id="6339"/>
    <lineage>
        <taxon>Eukaryota</taxon>
        <taxon>Metazoa</taxon>
        <taxon>Ecdysozoa</taxon>
        <taxon>Nematoda</taxon>
        <taxon>Chromadorea</taxon>
        <taxon>Rhabditida</taxon>
        <taxon>Rhabditina</taxon>
        <taxon>Rhabditomorpha</taxon>
        <taxon>Strongyloidea</taxon>
        <taxon>Heligmosomidae</taxon>
        <taxon>Heligmosomoides</taxon>
    </lineage>
</organism>
<evidence type="ECO:0000256" key="1">
    <source>
        <dbReference type="SAM" id="MobiDB-lite"/>
    </source>
</evidence>
<accession>A0A183GBR6</accession>
<feature type="compositionally biased region" description="Polar residues" evidence="1">
    <location>
        <begin position="1"/>
        <end position="16"/>
    </location>
</feature>
<keyword evidence="3" id="KW-1185">Reference proteome</keyword>
<dbReference type="AlphaFoldDB" id="A0A183GBR6"/>
<feature type="compositionally biased region" description="Basic and acidic residues" evidence="1">
    <location>
        <begin position="18"/>
        <end position="37"/>
    </location>
</feature>
<feature type="region of interest" description="Disordered" evidence="1">
    <location>
        <begin position="1"/>
        <end position="38"/>
    </location>
</feature>
<evidence type="ECO:0000313" key="4">
    <source>
        <dbReference type="WBParaSite" id="HPBE_0001955701-mRNA-1"/>
    </source>
</evidence>
<name>A0A183GBR6_HELPZ</name>
<reference evidence="4" key="2">
    <citation type="submission" date="2019-09" db="UniProtKB">
        <authorList>
            <consortium name="WormBaseParasite"/>
        </authorList>
    </citation>
    <scope>IDENTIFICATION</scope>
</reference>
<dbReference type="EMBL" id="UZAH01031455">
    <property type="protein sequence ID" value="VDP15532.1"/>
    <property type="molecule type" value="Genomic_DNA"/>
</dbReference>
<dbReference type="WBParaSite" id="HPBE_0001955701-mRNA-1">
    <property type="protein sequence ID" value="HPBE_0001955701-mRNA-1"/>
    <property type="gene ID" value="HPBE_0001955701"/>
</dbReference>
<accession>A0A3P8ALX2</accession>
<proteinExistence type="predicted"/>
<reference evidence="2 3" key="1">
    <citation type="submission" date="2018-11" db="EMBL/GenBank/DDBJ databases">
        <authorList>
            <consortium name="Pathogen Informatics"/>
        </authorList>
    </citation>
    <scope>NUCLEOTIDE SEQUENCE [LARGE SCALE GENOMIC DNA]</scope>
</reference>
<evidence type="ECO:0000313" key="2">
    <source>
        <dbReference type="EMBL" id="VDP15532.1"/>
    </source>
</evidence>
<sequence>MKTGENTSCPRSNTAQWRPDKWDAAAGEDVSHDDLDLPPRVSSGTTVFAPSSYPARCCHHTFTHTLSHPDDERNAVLKRCCKTLDEEEPLVAGRGTEQPPAVHSTAACTQQLVRWRKNDPAEKIHFFRVQRDDTEGGAPTSAAN</sequence>
<dbReference type="Proteomes" id="UP000050761">
    <property type="component" value="Unassembled WGS sequence"/>
</dbReference>
<protein>
    <submittedName>
        <fullName evidence="2 4">Uncharacterized protein</fullName>
    </submittedName>
</protein>